<reference evidence="1 2" key="1">
    <citation type="submission" date="2016-08" db="EMBL/GenBank/DDBJ databases">
        <title>The complete genome of Streptomyces subrutilus 10-1-1.</title>
        <authorList>
            <person name="Chen X."/>
        </authorList>
    </citation>
    <scope>NUCLEOTIDE SEQUENCE [LARGE SCALE GENOMIC DNA]</scope>
    <source>
        <strain evidence="1 2">10-1-1</strain>
        <plasmid evidence="2">pacmp2</plasmid>
    </source>
</reference>
<dbReference type="AlphaFoldDB" id="A0A1E5NXF9"/>
<dbReference type="RefSeq" id="WP_069918037.1">
    <property type="nucleotide sequence ID" value="NZ_CM007204.1"/>
</dbReference>
<comment type="caution">
    <text evidence="1">The sequence shown here is derived from an EMBL/GenBank/DDBJ whole genome shotgun (WGS) entry which is preliminary data.</text>
</comment>
<geneLocation type="plasmid" evidence="2">
    <name>pacmp2</name>
</geneLocation>
<dbReference type="Proteomes" id="UP000095705">
    <property type="component" value="Plasmid pACMP2"/>
</dbReference>
<dbReference type="OrthoDB" id="4232363at2"/>
<keyword evidence="1" id="KW-0614">Plasmid</keyword>
<proteinExistence type="predicted"/>
<keyword evidence="2" id="KW-1185">Reference proteome</keyword>
<name>A0A1E5NXF9_9ACTN</name>
<sequence length="164" mass="18767">MTALAEADVAAWFMEAHPAPERLEAEWRERPFWTAQLPVDKVWSVVAMPTDLGVDVFSILDTMLGAWQAPVLVDRLHRRYYFFTEPDPVGVGESRDVWTLSPRTWLTVPHPIHGPYDCRTVWRRPPWRERSLLSVADLANAIRLAGPAHRYRREAAGPGTRSAR</sequence>
<organism evidence="1 2">
    <name type="scientific">Streptomyces subrutilus</name>
    <dbReference type="NCBI Taxonomy" id="36818"/>
    <lineage>
        <taxon>Bacteria</taxon>
        <taxon>Bacillati</taxon>
        <taxon>Actinomycetota</taxon>
        <taxon>Actinomycetes</taxon>
        <taxon>Kitasatosporales</taxon>
        <taxon>Streptomycetaceae</taxon>
        <taxon>Streptomyces</taxon>
    </lineage>
</organism>
<accession>A0A1E5NXF9</accession>
<dbReference type="EMBL" id="MEHK01000006">
    <property type="protein sequence ID" value="OEJ20888.1"/>
    <property type="molecule type" value="Genomic_DNA"/>
</dbReference>
<evidence type="ECO:0000313" key="2">
    <source>
        <dbReference type="Proteomes" id="UP000095705"/>
    </source>
</evidence>
<evidence type="ECO:0000313" key="1">
    <source>
        <dbReference type="EMBL" id="OEJ20888.1"/>
    </source>
</evidence>
<gene>
    <name evidence="1" type="ORF">BGK67_35215</name>
</gene>
<protein>
    <submittedName>
        <fullName evidence="1">Uncharacterized protein</fullName>
    </submittedName>
</protein>